<dbReference type="PANTHER" id="PTHR46577">
    <property type="entry name" value="HTH-TYPE TRANSCRIPTIONAL REGULATORY PROTEIN GABR"/>
    <property type="match status" value="1"/>
</dbReference>
<sequence length="469" mass="52915">MINLDNNADLPLYMQIYDQLKQEIINGILPEGSRLPSTRHLAQTLEVGRNTVEYAYLQLSSEGYVVSRVGSGFIVQNLNGLTCLTYEENGNKPVRSSKPESSSSDIYPYNFQYGHLSAQDFPLNIWRKMSKKALTTLTAEDLTAYCDKKGELELRCDLSDYLRKSRGVSCSAEQIILCSGLEYALSLLCQLLRDKTTQIALEEPGYIGAKNIFTNNGFQVSPIRIEKDGLNTYELENSSAGAVYVTPSHQFPTGVVTSIQKRQLLLDWAKRKNGLIIEDDYDSELRYNCRPIPSIISIAGNENVVYIGTFSKALSPSLRVSYMVLPQKLLDLHHKKFKMYQTPVSLLEQRIIQELIRSRYWENHLRKTCVVYKKKHDLLIRSISEAMGNIVKIHGKNAGLHILLESSQGLTEKEMIERAKENGVLVLPVSTFWSNPDNYSNNMVLLGFGNLSENDIIQGIKKLAQAWGA</sequence>
<dbReference type="PROSITE" id="PS50949">
    <property type="entry name" value="HTH_GNTR"/>
    <property type="match status" value="1"/>
</dbReference>
<dbReference type="InterPro" id="IPR036390">
    <property type="entry name" value="WH_DNA-bd_sf"/>
</dbReference>
<keyword evidence="5" id="KW-0805">Transcription regulation</keyword>
<evidence type="ECO:0000256" key="1">
    <source>
        <dbReference type="ARBA" id="ARBA00001933"/>
    </source>
</evidence>
<comment type="cofactor">
    <cofactor evidence="1">
        <name>pyridoxal 5'-phosphate</name>
        <dbReference type="ChEBI" id="CHEBI:597326"/>
    </cofactor>
</comment>
<dbReference type="OrthoDB" id="9808770at2"/>
<organism evidence="9 10">
    <name type="scientific">Paenibacillus durus ATCC 35681</name>
    <dbReference type="NCBI Taxonomy" id="1333534"/>
    <lineage>
        <taxon>Bacteria</taxon>
        <taxon>Bacillati</taxon>
        <taxon>Bacillota</taxon>
        <taxon>Bacilli</taxon>
        <taxon>Bacillales</taxon>
        <taxon>Paenibacillaceae</taxon>
        <taxon>Paenibacillus</taxon>
    </lineage>
</organism>
<evidence type="ECO:0000256" key="7">
    <source>
        <dbReference type="ARBA" id="ARBA00023163"/>
    </source>
</evidence>
<dbReference type="GO" id="GO:0030170">
    <property type="term" value="F:pyridoxal phosphate binding"/>
    <property type="evidence" value="ECO:0007669"/>
    <property type="project" value="InterPro"/>
</dbReference>
<dbReference type="Proteomes" id="UP000034189">
    <property type="component" value="Chromosome"/>
</dbReference>
<dbReference type="CDD" id="cd07377">
    <property type="entry name" value="WHTH_GntR"/>
    <property type="match status" value="1"/>
</dbReference>
<dbReference type="AlphaFoldDB" id="A0A0F7FAT1"/>
<dbReference type="SUPFAM" id="SSF46785">
    <property type="entry name" value="Winged helix' DNA-binding domain"/>
    <property type="match status" value="1"/>
</dbReference>
<comment type="similarity">
    <text evidence="2">In the C-terminal section; belongs to the class-I pyridoxal-phosphate-dependent aminotransferase family.</text>
</comment>
<dbReference type="Gene3D" id="3.40.640.10">
    <property type="entry name" value="Type I PLP-dependent aspartate aminotransferase-like (Major domain)"/>
    <property type="match status" value="1"/>
</dbReference>
<proteinExistence type="inferred from homology"/>
<dbReference type="GO" id="GO:0003677">
    <property type="term" value="F:DNA binding"/>
    <property type="evidence" value="ECO:0007669"/>
    <property type="project" value="UniProtKB-KW"/>
</dbReference>
<name>A0A0F7FAT1_PAEDU</name>
<dbReference type="SMART" id="SM00345">
    <property type="entry name" value="HTH_GNTR"/>
    <property type="match status" value="1"/>
</dbReference>
<evidence type="ECO:0000259" key="8">
    <source>
        <dbReference type="PROSITE" id="PS50949"/>
    </source>
</evidence>
<dbReference type="PRINTS" id="PR00035">
    <property type="entry name" value="HTHGNTR"/>
</dbReference>
<evidence type="ECO:0000256" key="5">
    <source>
        <dbReference type="ARBA" id="ARBA00023015"/>
    </source>
</evidence>
<dbReference type="GO" id="GO:0008483">
    <property type="term" value="F:transaminase activity"/>
    <property type="evidence" value="ECO:0007669"/>
    <property type="project" value="UniProtKB-KW"/>
</dbReference>
<reference evidence="9 10" key="1">
    <citation type="submission" date="2015-03" db="EMBL/GenBank/DDBJ databases">
        <authorList>
            <person name="Abdul Halim M."/>
        </authorList>
    </citation>
    <scope>NUCLEOTIDE SEQUENCE [LARGE SCALE GENOMIC DNA]</scope>
    <source>
        <strain evidence="9 10">ATCC 35681</strain>
    </source>
</reference>
<dbReference type="SUPFAM" id="SSF53383">
    <property type="entry name" value="PLP-dependent transferases"/>
    <property type="match status" value="1"/>
</dbReference>
<dbReference type="InterPro" id="IPR015421">
    <property type="entry name" value="PyrdxlP-dep_Trfase_major"/>
</dbReference>
<dbReference type="InterPro" id="IPR004839">
    <property type="entry name" value="Aminotransferase_I/II_large"/>
</dbReference>
<reference evidence="9 10" key="2">
    <citation type="journal article" date="2016" name="Genome Announc.">
        <title>Genome Sequence of a Gram-Positive Diazotroph, Paenibacillus durus Type Strain ATCC 35681.</title>
        <authorList>
            <person name="Halim M.A."/>
            <person name="Rahman A.Y."/>
            <person name="Sim K.S."/>
            <person name="Yam H.C."/>
            <person name="Rahim A.A."/>
            <person name="Ghazali A.H."/>
            <person name="Najimudin N."/>
        </authorList>
    </citation>
    <scope>NUCLEOTIDE SEQUENCE [LARGE SCALE GENOMIC DNA]</scope>
    <source>
        <strain evidence="9 10">ATCC 35681</strain>
    </source>
</reference>
<keyword evidence="3" id="KW-0032">Aminotransferase</keyword>
<dbReference type="GO" id="GO:0003700">
    <property type="term" value="F:DNA-binding transcription factor activity"/>
    <property type="evidence" value="ECO:0007669"/>
    <property type="project" value="InterPro"/>
</dbReference>
<evidence type="ECO:0000256" key="3">
    <source>
        <dbReference type="ARBA" id="ARBA00022576"/>
    </source>
</evidence>
<dbReference type="InterPro" id="IPR036388">
    <property type="entry name" value="WH-like_DNA-bd_sf"/>
</dbReference>
<keyword evidence="3" id="KW-0808">Transferase</keyword>
<dbReference type="Pfam" id="PF00392">
    <property type="entry name" value="GntR"/>
    <property type="match status" value="1"/>
</dbReference>
<protein>
    <submittedName>
        <fullName evidence="9">GntR family transcriptional regulator</fullName>
    </submittedName>
</protein>
<feature type="domain" description="HTH gntR-type" evidence="8">
    <location>
        <begin position="10"/>
        <end position="78"/>
    </location>
</feature>
<gene>
    <name evidence="9" type="ORF">VK70_15580</name>
</gene>
<dbReference type="EMBL" id="CP011114">
    <property type="protein sequence ID" value="AKG35818.1"/>
    <property type="molecule type" value="Genomic_DNA"/>
</dbReference>
<evidence type="ECO:0000256" key="2">
    <source>
        <dbReference type="ARBA" id="ARBA00005384"/>
    </source>
</evidence>
<dbReference type="HOGENOM" id="CLU_017584_0_1_9"/>
<evidence type="ECO:0000313" key="9">
    <source>
        <dbReference type="EMBL" id="AKG35818.1"/>
    </source>
</evidence>
<keyword evidence="7" id="KW-0804">Transcription</keyword>
<evidence type="ECO:0000313" key="10">
    <source>
        <dbReference type="Proteomes" id="UP000034189"/>
    </source>
</evidence>
<keyword evidence="4" id="KW-0663">Pyridoxal phosphate</keyword>
<evidence type="ECO:0000256" key="4">
    <source>
        <dbReference type="ARBA" id="ARBA00022898"/>
    </source>
</evidence>
<dbReference type="Pfam" id="PF00155">
    <property type="entry name" value="Aminotran_1_2"/>
    <property type="match status" value="1"/>
</dbReference>
<dbReference type="InterPro" id="IPR015424">
    <property type="entry name" value="PyrdxlP-dep_Trfase"/>
</dbReference>
<dbReference type="RefSeq" id="WP_025691579.1">
    <property type="nucleotide sequence ID" value="NZ_ASQQ01000606.1"/>
</dbReference>
<dbReference type="InterPro" id="IPR051446">
    <property type="entry name" value="HTH_trans_reg/aminotransferase"/>
</dbReference>
<accession>A0A0F7FAT1</accession>
<keyword evidence="6" id="KW-0238">DNA-binding</keyword>
<dbReference type="PANTHER" id="PTHR46577:SF1">
    <property type="entry name" value="HTH-TYPE TRANSCRIPTIONAL REGULATORY PROTEIN GABR"/>
    <property type="match status" value="1"/>
</dbReference>
<dbReference type="Gene3D" id="1.10.10.10">
    <property type="entry name" value="Winged helix-like DNA-binding domain superfamily/Winged helix DNA-binding domain"/>
    <property type="match status" value="1"/>
</dbReference>
<evidence type="ECO:0000256" key="6">
    <source>
        <dbReference type="ARBA" id="ARBA00023125"/>
    </source>
</evidence>
<dbReference type="CDD" id="cd00609">
    <property type="entry name" value="AAT_like"/>
    <property type="match status" value="1"/>
</dbReference>
<dbReference type="InterPro" id="IPR000524">
    <property type="entry name" value="Tscrpt_reg_HTH_GntR"/>
</dbReference>
<dbReference type="PATRIC" id="fig|1333534.5.peg.3439"/>